<organism evidence="3 4">
    <name type="scientific">Phyllobacterium phragmitis</name>
    <dbReference type="NCBI Taxonomy" id="2670329"/>
    <lineage>
        <taxon>Bacteria</taxon>
        <taxon>Pseudomonadati</taxon>
        <taxon>Pseudomonadota</taxon>
        <taxon>Alphaproteobacteria</taxon>
        <taxon>Hyphomicrobiales</taxon>
        <taxon>Phyllobacteriaceae</taxon>
        <taxon>Phyllobacterium</taxon>
    </lineage>
</organism>
<feature type="chain" id="PRO_5045432916" evidence="2">
    <location>
        <begin position="19"/>
        <end position="434"/>
    </location>
</feature>
<proteinExistence type="predicted"/>
<evidence type="ECO:0000313" key="4">
    <source>
        <dbReference type="Proteomes" id="UP001628091"/>
    </source>
</evidence>
<evidence type="ECO:0000256" key="2">
    <source>
        <dbReference type="SAM" id="SignalP"/>
    </source>
</evidence>
<name>A0ABQ0GWL6_9HYPH</name>
<evidence type="ECO:0000313" key="3">
    <source>
        <dbReference type="EMBL" id="GAB1581064.1"/>
    </source>
</evidence>
<sequence length="434" mass="45475">MRSSAIGIFACTVSALFATEAATGEAETGARAAAEIAATGQLPTGPAAGDMELSPFYRWTAGMPDKPGHLLRKEPVSGQQEPASASQTLRILYTSMDARWRSGPIPVSGTLYLPAGTPPAGGWPVIAWGHGTLGIADVCAPSWTGFKPRDAAYINRWLDAGFAVVATDYQGLGGPGPHPYLYWQAEGRSILDSVRAVSAAAPGLLSSHVVIAGQSQGAGAALGAALLLREYAPELRILGIVATAPNSTFPDGPVSLPVRNSPNMFLSVVTVGLRDEGVKVEDILSEKGKRLLETARRGCTREIGMEARKLEVGSLADAFSIPLDELAAIRINATDMPMKTVGVPLLIATGLADATVEPERQYAVVSALCAADNEVIWRRYEGLGHGETLHGSFEDSVAFARTLLQGEKVAGNCSEASAPGPLQQRDPHAPFNGD</sequence>
<dbReference type="Pfam" id="PF03583">
    <property type="entry name" value="LIP"/>
    <property type="match status" value="1"/>
</dbReference>
<reference evidence="3 4" key="1">
    <citation type="submission" date="2024-10" db="EMBL/GenBank/DDBJ databases">
        <title>Isolation, draft genome sequencing and identification of Phyllobacterium sp. NSA23, isolated from leaf soil.</title>
        <authorList>
            <person name="Akita H."/>
        </authorList>
    </citation>
    <scope>NUCLEOTIDE SEQUENCE [LARGE SCALE GENOMIC DNA]</scope>
    <source>
        <strain evidence="3 4">NSA23</strain>
    </source>
</reference>
<protein>
    <submittedName>
        <fullName evidence="3">Alpha/beta fold hydrolase</fullName>
    </submittedName>
</protein>
<comment type="caution">
    <text evidence="3">The sequence shown here is derived from an EMBL/GenBank/DDBJ whole genome shotgun (WGS) entry which is preliminary data.</text>
</comment>
<accession>A0ABQ0GWL6</accession>
<dbReference type="SUPFAM" id="SSF53474">
    <property type="entry name" value="alpha/beta-Hydrolases"/>
    <property type="match status" value="1"/>
</dbReference>
<feature type="signal peptide" evidence="2">
    <location>
        <begin position="1"/>
        <end position="18"/>
    </location>
</feature>
<dbReference type="RefSeq" id="WP_407863959.1">
    <property type="nucleotide sequence ID" value="NZ_BAAFZP010000001.1"/>
</dbReference>
<dbReference type="PIRSF" id="PIRSF029171">
    <property type="entry name" value="Esterase_LipA"/>
    <property type="match status" value="1"/>
</dbReference>
<dbReference type="PANTHER" id="PTHR34853:SF1">
    <property type="entry name" value="LIPASE 5"/>
    <property type="match status" value="1"/>
</dbReference>
<dbReference type="Proteomes" id="UP001628091">
    <property type="component" value="Unassembled WGS sequence"/>
</dbReference>
<gene>
    <name evidence="3" type="ORF">PPNSA23_10070</name>
</gene>
<evidence type="ECO:0000256" key="1">
    <source>
        <dbReference type="SAM" id="MobiDB-lite"/>
    </source>
</evidence>
<dbReference type="EMBL" id="BAAFZP010000001">
    <property type="protein sequence ID" value="GAB1581064.1"/>
    <property type="molecule type" value="Genomic_DNA"/>
</dbReference>
<keyword evidence="4" id="KW-1185">Reference proteome</keyword>
<dbReference type="InterPro" id="IPR005152">
    <property type="entry name" value="Lipase_secreted"/>
</dbReference>
<dbReference type="InterPro" id="IPR029058">
    <property type="entry name" value="AB_hydrolase_fold"/>
</dbReference>
<keyword evidence="3" id="KW-0378">Hydrolase</keyword>
<dbReference type="GO" id="GO:0016787">
    <property type="term" value="F:hydrolase activity"/>
    <property type="evidence" value="ECO:0007669"/>
    <property type="project" value="UniProtKB-KW"/>
</dbReference>
<keyword evidence="2" id="KW-0732">Signal</keyword>
<feature type="region of interest" description="Disordered" evidence="1">
    <location>
        <begin position="414"/>
        <end position="434"/>
    </location>
</feature>
<dbReference type="Gene3D" id="3.40.50.1820">
    <property type="entry name" value="alpha/beta hydrolase"/>
    <property type="match status" value="2"/>
</dbReference>
<dbReference type="PANTHER" id="PTHR34853">
    <property type="match status" value="1"/>
</dbReference>